<reference evidence="1" key="1">
    <citation type="submission" date="2021-10" db="EMBL/GenBank/DDBJ databases">
        <title>Psilocybe cubensis genome.</title>
        <authorList>
            <person name="Mckernan K.J."/>
            <person name="Crawford S."/>
            <person name="Trippe A."/>
            <person name="Kane L.T."/>
            <person name="Mclaughlin S."/>
        </authorList>
    </citation>
    <scope>NUCLEOTIDE SEQUENCE</scope>
    <source>
        <strain evidence="1">MGC-MH-2018</strain>
    </source>
</reference>
<comment type="caution">
    <text evidence="1">The sequence shown here is derived from an EMBL/GenBank/DDBJ whole genome shotgun (WGS) entry which is preliminary data.</text>
</comment>
<name>A0ACB8H148_PSICU</name>
<sequence length="564" mass="63348">MLSLLLLGVFYFGIAWATWNFIKSRTYRSVLKNIPGPPAGSWISGSLKQMMNPKAWDFHQSLADTYGGLSRTKGVFGSDELYVYDPKAMHHILVKDQYIYEETDAFIASNKMIFGAGIFTTLGDDHRRQRKMLNPVFSIAHMREMVPIFYDVAHKVHYTFFQVRNILKYEIFQVRRVFITKTQGGPQEIDVLTWMTRLALELIGQSGLGYTFDELTENAVQHPYGIASKSLVPAQGQEAMLFTTLMPTLSKIGTPAFRRFIVDHLPFKVVKEVRDIIDVLYETAVEIFDSKKKALEAGDEALAAQVGRGKDIISILMKANMAASGEDKLTDKDVLGQIMSLSFAATDTTSSALSRTFHLLALHKDVQDRLREEIRNARKECGGEDIGYDMLVSLPYLDAICRETLRLYPPVSFIMRTARKDIVLPLATPIKGLNGQQISEVPVPAGTNVFVSILASNRNPDLWGPDSYEWKPERWLSPLPEPLITAHMPGIYSHLMTFIGGGRACIGFKFSQLEMKVVLALMVENLEFSLAKQEIIWQMTGIVTPNTDPDSTTPTMPMIISQAK</sequence>
<dbReference type="Proteomes" id="UP000664032">
    <property type="component" value="Unassembled WGS sequence"/>
</dbReference>
<keyword evidence="1" id="KW-0503">Monooxygenase</keyword>
<evidence type="ECO:0000313" key="2">
    <source>
        <dbReference type="Proteomes" id="UP000664032"/>
    </source>
</evidence>
<gene>
    <name evidence="1" type="ORF">JR316_0005887</name>
</gene>
<dbReference type="EMBL" id="JAFIQS020000005">
    <property type="protein sequence ID" value="KAH9481362.1"/>
    <property type="molecule type" value="Genomic_DNA"/>
</dbReference>
<evidence type="ECO:0000313" key="1">
    <source>
        <dbReference type="EMBL" id="KAH9481362.1"/>
    </source>
</evidence>
<protein>
    <submittedName>
        <fullName evidence="1">Cytochrome P450 monooxygenase 91</fullName>
    </submittedName>
</protein>
<accession>A0ACB8H148</accession>
<organism evidence="1 2">
    <name type="scientific">Psilocybe cubensis</name>
    <name type="common">Psychedelic mushroom</name>
    <name type="synonym">Stropharia cubensis</name>
    <dbReference type="NCBI Taxonomy" id="181762"/>
    <lineage>
        <taxon>Eukaryota</taxon>
        <taxon>Fungi</taxon>
        <taxon>Dikarya</taxon>
        <taxon>Basidiomycota</taxon>
        <taxon>Agaricomycotina</taxon>
        <taxon>Agaricomycetes</taxon>
        <taxon>Agaricomycetidae</taxon>
        <taxon>Agaricales</taxon>
        <taxon>Agaricineae</taxon>
        <taxon>Strophariaceae</taxon>
        <taxon>Psilocybe</taxon>
    </lineage>
</organism>
<keyword evidence="2" id="KW-1185">Reference proteome</keyword>
<proteinExistence type="predicted"/>
<keyword evidence="1" id="KW-0560">Oxidoreductase</keyword>